<dbReference type="Proteomes" id="UP000811255">
    <property type="component" value="Unassembled WGS sequence"/>
</dbReference>
<evidence type="ECO:0000313" key="5">
    <source>
        <dbReference type="EMBL" id="MBT2133162.1"/>
    </source>
</evidence>
<keyword evidence="2" id="KW-0012">Acyltransferase</keyword>
<evidence type="ECO:0000256" key="3">
    <source>
        <dbReference type="ARBA" id="ARBA00038502"/>
    </source>
</evidence>
<dbReference type="InterPro" id="IPR051531">
    <property type="entry name" value="N-acetyltransferase"/>
</dbReference>
<evidence type="ECO:0000313" key="6">
    <source>
        <dbReference type="Proteomes" id="UP000811255"/>
    </source>
</evidence>
<evidence type="ECO:0000256" key="2">
    <source>
        <dbReference type="ARBA" id="ARBA00023315"/>
    </source>
</evidence>
<dbReference type="RefSeq" id="WP_214534439.1">
    <property type="nucleotide sequence ID" value="NZ_JAHFVK010000001.1"/>
</dbReference>
<evidence type="ECO:0000256" key="1">
    <source>
        <dbReference type="ARBA" id="ARBA00022679"/>
    </source>
</evidence>
<reference evidence="5 6" key="1">
    <citation type="submission" date="2021-05" db="EMBL/GenBank/DDBJ databases">
        <title>Croceibacterium sp. LX-88 genome sequence.</title>
        <authorList>
            <person name="Luo X."/>
        </authorList>
    </citation>
    <scope>NUCLEOTIDE SEQUENCE [LARGE SCALE GENOMIC DNA]</scope>
    <source>
        <strain evidence="5 6">LX-88</strain>
    </source>
</reference>
<dbReference type="InterPro" id="IPR000182">
    <property type="entry name" value="GNAT_dom"/>
</dbReference>
<sequence>MFIRTERLFLRPGWIEDAPELARAIGDESIVRNLARVPWPYHMDHARQWLTTPKPDKLPSFLITVPDEGGRIIGVCGFHEEQGEPAIGYWIARSHQGQGYATEANQAILKLAQAIGYRRVRADHFADNPASGRVLRKVGFVPTGRTSKRPSLARGTTSLSVEYSAELSEDCSARMPVAA</sequence>
<keyword evidence="1" id="KW-0808">Transferase</keyword>
<gene>
    <name evidence="5" type="ORF">KK137_02345</name>
</gene>
<dbReference type="PANTHER" id="PTHR43792">
    <property type="entry name" value="GNAT FAMILY, PUTATIVE (AFU_ORTHOLOGUE AFUA_3G00765)-RELATED-RELATED"/>
    <property type="match status" value="1"/>
</dbReference>
<protein>
    <submittedName>
        <fullName evidence="5">GNAT family N-acetyltransferase</fullName>
    </submittedName>
</protein>
<comment type="caution">
    <text evidence="5">The sequence shown here is derived from an EMBL/GenBank/DDBJ whole genome shotgun (WGS) entry which is preliminary data.</text>
</comment>
<comment type="similarity">
    <text evidence="3">Belongs to the acetyltransferase family. RimJ subfamily.</text>
</comment>
<feature type="domain" description="N-acetyltransferase" evidence="4">
    <location>
        <begin position="19"/>
        <end position="166"/>
    </location>
</feature>
<dbReference type="PANTHER" id="PTHR43792:SF8">
    <property type="entry name" value="[RIBOSOMAL PROTEIN US5]-ALANINE N-ACETYLTRANSFERASE"/>
    <property type="match status" value="1"/>
</dbReference>
<dbReference type="PROSITE" id="PS51186">
    <property type="entry name" value="GNAT"/>
    <property type="match status" value="1"/>
</dbReference>
<dbReference type="EMBL" id="JAHFVK010000001">
    <property type="protein sequence ID" value="MBT2133162.1"/>
    <property type="molecule type" value="Genomic_DNA"/>
</dbReference>
<dbReference type="Pfam" id="PF13302">
    <property type="entry name" value="Acetyltransf_3"/>
    <property type="match status" value="1"/>
</dbReference>
<name>A0ABS5W1G3_9SPHN</name>
<dbReference type="CDD" id="cd04301">
    <property type="entry name" value="NAT_SF"/>
    <property type="match status" value="1"/>
</dbReference>
<accession>A0ABS5W1G3</accession>
<dbReference type="Gene3D" id="3.40.630.30">
    <property type="match status" value="1"/>
</dbReference>
<keyword evidence="6" id="KW-1185">Reference proteome</keyword>
<organism evidence="5 6">
    <name type="scientific">Croceibacterium selenioxidans</name>
    <dbReference type="NCBI Taxonomy" id="2838833"/>
    <lineage>
        <taxon>Bacteria</taxon>
        <taxon>Pseudomonadati</taxon>
        <taxon>Pseudomonadota</taxon>
        <taxon>Alphaproteobacteria</taxon>
        <taxon>Sphingomonadales</taxon>
        <taxon>Erythrobacteraceae</taxon>
        <taxon>Croceibacterium</taxon>
    </lineage>
</organism>
<evidence type="ECO:0000259" key="4">
    <source>
        <dbReference type="PROSITE" id="PS51186"/>
    </source>
</evidence>
<dbReference type="InterPro" id="IPR016181">
    <property type="entry name" value="Acyl_CoA_acyltransferase"/>
</dbReference>
<dbReference type="SUPFAM" id="SSF55729">
    <property type="entry name" value="Acyl-CoA N-acyltransferases (Nat)"/>
    <property type="match status" value="1"/>
</dbReference>
<proteinExistence type="inferred from homology"/>